<sequence length="247" mass="26473">MPLETASDGLDLLAMHDAGGAVDAAAARIRAEAIRERLAPSLSGLPLPLREAIEGVIGEIARVAAEAEAARQAAVETRRERGDWLQIDPLRHMPEDRRTPPPAPPARFEVHAADPDFVGYGWHTAEGRGGESWRWSGTAPAASVVIPDLGPGTVELELDLERPFRTPFTEDALVVLANGEPLELSFTPREPHRGVFSALWAGSESPGTNLGLVLLSPLVSDSTGRDTRQLGIGIWRASARRIAADPE</sequence>
<protein>
    <submittedName>
        <fullName evidence="1">Uncharacterized protein</fullName>
    </submittedName>
</protein>
<evidence type="ECO:0000313" key="2">
    <source>
        <dbReference type="Proteomes" id="UP000184387"/>
    </source>
</evidence>
<dbReference type="STRING" id="198092.SAMN02745194_01317"/>
<dbReference type="AlphaFoldDB" id="A0A1M6EX85"/>
<dbReference type="EMBL" id="FQZF01000006">
    <property type="protein sequence ID" value="SHI90097.1"/>
    <property type="molecule type" value="Genomic_DNA"/>
</dbReference>
<dbReference type="OrthoDB" id="6305173at2"/>
<gene>
    <name evidence="1" type="ORF">SAMN02745194_01317</name>
</gene>
<organism evidence="1 2">
    <name type="scientific">Muricoccus roseus</name>
    <dbReference type="NCBI Taxonomy" id="198092"/>
    <lineage>
        <taxon>Bacteria</taxon>
        <taxon>Pseudomonadati</taxon>
        <taxon>Pseudomonadota</taxon>
        <taxon>Alphaproteobacteria</taxon>
        <taxon>Acetobacterales</taxon>
        <taxon>Roseomonadaceae</taxon>
        <taxon>Muricoccus</taxon>
    </lineage>
</organism>
<evidence type="ECO:0000313" key="1">
    <source>
        <dbReference type="EMBL" id="SHI90097.1"/>
    </source>
</evidence>
<proteinExistence type="predicted"/>
<name>A0A1M6EX85_9PROT</name>
<dbReference type="RefSeq" id="WP_073132830.1">
    <property type="nucleotide sequence ID" value="NZ_FQZF01000006.1"/>
</dbReference>
<dbReference type="Proteomes" id="UP000184387">
    <property type="component" value="Unassembled WGS sequence"/>
</dbReference>
<keyword evidence="2" id="KW-1185">Reference proteome</keyword>
<accession>A0A1M6EX85</accession>
<reference evidence="1 2" key="1">
    <citation type="submission" date="2016-11" db="EMBL/GenBank/DDBJ databases">
        <authorList>
            <person name="Jaros S."/>
            <person name="Januszkiewicz K."/>
            <person name="Wedrychowicz H."/>
        </authorList>
    </citation>
    <scope>NUCLEOTIDE SEQUENCE [LARGE SCALE GENOMIC DNA]</scope>
    <source>
        <strain evidence="1 2">DSM 14916</strain>
    </source>
</reference>